<protein>
    <submittedName>
        <fullName evidence="2">Uncharacterized protein</fullName>
    </submittedName>
</protein>
<accession>A0ABV6Z6A7</accession>
<name>A0ABV6Z6A7_UNCC1</name>
<comment type="caution">
    <text evidence="2">The sequence shown here is derived from an EMBL/GenBank/DDBJ whole genome shotgun (WGS) entry which is preliminary data.</text>
</comment>
<gene>
    <name evidence="2" type="ORF">ACFL27_27650</name>
</gene>
<proteinExistence type="predicted"/>
<feature type="region of interest" description="Disordered" evidence="1">
    <location>
        <begin position="24"/>
        <end position="44"/>
    </location>
</feature>
<reference evidence="2 3" key="1">
    <citation type="submission" date="2024-09" db="EMBL/GenBank/DDBJ databases">
        <title>Laminarin stimulates single cell rates of sulfate reduction while oxygen inhibits transcriptomic activity in coastal marine sediment.</title>
        <authorList>
            <person name="Lindsay M."/>
            <person name="Orcutt B."/>
            <person name="Emerson D."/>
            <person name="Stepanauskas R."/>
            <person name="D'Angelo T."/>
        </authorList>
    </citation>
    <scope>NUCLEOTIDE SEQUENCE [LARGE SCALE GENOMIC DNA]</scope>
    <source>
        <strain evidence="2">SAG AM-311-K15</strain>
    </source>
</reference>
<evidence type="ECO:0000256" key="1">
    <source>
        <dbReference type="SAM" id="MobiDB-lite"/>
    </source>
</evidence>
<dbReference type="Proteomes" id="UP001594351">
    <property type="component" value="Unassembled WGS sequence"/>
</dbReference>
<evidence type="ECO:0000313" key="3">
    <source>
        <dbReference type="Proteomes" id="UP001594351"/>
    </source>
</evidence>
<dbReference type="EMBL" id="JBHPBY010000667">
    <property type="protein sequence ID" value="MFC1853977.1"/>
    <property type="molecule type" value="Genomic_DNA"/>
</dbReference>
<evidence type="ECO:0000313" key="2">
    <source>
        <dbReference type="EMBL" id="MFC1853977.1"/>
    </source>
</evidence>
<feature type="non-terminal residue" evidence="2">
    <location>
        <position position="1"/>
    </location>
</feature>
<organism evidence="2 3">
    <name type="scientific">candidate division CSSED10-310 bacterium</name>
    <dbReference type="NCBI Taxonomy" id="2855610"/>
    <lineage>
        <taxon>Bacteria</taxon>
        <taxon>Bacteria division CSSED10-310</taxon>
    </lineage>
</organism>
<keyword evidence="3" id="KW-1185">Reference proteome</keyword>
<feature type="compositionally biased region" description="Basic and acidic residues" evidence="1">
    <location>
        <begin position="27"/>
        <end position="44"/>
    </location>
</feature>
<sequence>VMKYEIRDTRVNVAFTHALAEVGSKNAAEDRGQRSEARSQKPEMISRLHPASIYRFMTGNMIKNGRIPTIQVEL</sequence>